<evidence type="ECO:0000313" key="2">
    <source>
        <dbReference type="EMBL" id="CDX23019.1"/>
    </source>
</evidence>
<name>A0A090E0W8_MESPL</name>
<dbReference type="STRING" id="69974.MPLDJ20_90080"/>
<evidence type="ECO:0000256" key="1">
    <source>
        <dbReference type="SAM" id="MobiDB-lite"/>
    </source>
</evidence>
<reference evidence="3" key="1">
    <citation type="submission" date="2014-08" db="EMBL/GenBank/DDBJ databases">
        <authorList>
            <person name="Moulin L."/>
        </authorList>
    </citation>
    <scope>NUCLEOTIDE SEQUENCE [LARGE SCALE GENOMIC DNA]</scope>
</reference>
<dbReference type="AlphaFoldDB" id="A0A090E0W8"/>
<keyword evidence="3" id="KW-1185">Reference proteome</keyword>
<dbReference type="EMBL" id="CCMZ01000034">
    <property type="protein sequence ID" value="CDX23019.1"/>
    <property type="molecule type" value="Genomic_DNA"/>
</dbReference>
<proteinExistence type="predicted"/>
<feature type="region of interest" description="Disordered" evidence="1">
    <location>
        <begin position="24"/>
        <end position="59"/>
    </location>
</feature>
<sequence length="59" mass="6406">MSVPGILLHFGRAVIQAHNNAKVRNLMDVPPPETSRNRARRVSPDASEKEPGAIHPGGR</sequence>
<evidence type="ECO:0000313" key="3">
    <source>
        <dbReference type="Proteomes" id="UP000045285"/>
    </source>
</evidence>
<dbReference type="Proteomes" id="UP000045285">
    <property type="component" value="Unassembled WGS sequence"/>
</dbReference>
<organism evidence="2 3">
    <name type="scientific">Mesorhizobium plurifarium</name>
    <dbReference type="NCBI Taxonomy" id="69974"/>
    <lineage>
        <taxon>Bacteria</taxon>
        <taxon>Pseudomonadati</taxon>
        <taxon>Pseudomonadota</taxon>
        <taxon>Alphaproteobacteria</taxon>
        <taxon>Hyphomicrobiales</taxon>
        <taxon>Phyllobacteriaceae</taxon>
        <taxon>Mesorhizobium</taxon>
    </lineage>
</organism>
<feature type="compositionally biased region" description="Basic and acidic residues" evidence="1">
    <location>
        <begin position="42"/>
        <end position="52"/>
    </location>
</feature>
<protein>
    <submittedName>
        <fullName evidence="2">Uncharacterized protein</fullName>
    </submittedName>
</protein>
<accession>A0A090E0W8</accession>
<gene>
    <name evidence="2" type="ORF">MPL3356_40185</name>
</gene>